<reference evidence="3 5" key="1">
    <citation type="submission" date="2017-03" db="EMBL/GenBank/DDBJ databases">
        <title>The whole genome sequencing and assembly of Lysinibacillus sphaericus DSM 28T strain.</title>
        <authorList>
            <person name="Lee Y.-J."/>
            <person name="Yi H."/>
            <person name="Bahn Y.-S."/>
            <person name="Kim J.F."/>
            <person name="Lee D.-W."/>
        </authorList>
    </citation>
    <scope>NUCLEOTIDE SEQUENCE [LARGE SCALE GENOMIC DNA]</scope>
    <source>
        <strain evidence="3 5">DSM 28</strain>
    </source>
</reference>
<evidence type="ECO:0000256" key="2">
    <source>
        <dbReference type="SAM" id="SignalP"/>
    </source>
</evidence>
<dbReference type="Proteomes" id="UP000255295">
    <property type="component" value="Unassembled WGS sequence"/>
</dbReference>
<feature type="compositionally biased region" description="Polar residues" evidence="1">
    <location>
        <begin position="65"/>
        <end position="76"/>
    </location>
</feature>
<evidence type="ECO:0000256" key="1">
    <source>
        <dbReference type="SAM" id="MobiDB-lite"/>
    </source>
</evidence>
<dbReference type="RefSeq" id="WP_024361476.1">
    <property type="nucleotide sequence ID" value="NZ_BJNS01000078.1"/>
</dbReference>
<sequence>MKRKRLVLLFSMLALLVLSACSDSSDVDSSDIDSSDIDSYEDTNDTGNTSSPYTEDELINDPLAPSTNPNDYNSNGEYVPENGPSDNPADYNVDGEYKPIEDMTEEEKRAELERFFNGE</sequence>
<accession>A0A2S0K395</accession>
<dbReference type="Proteomes" id="UP000238825">
    <property type="component" value="Chromosome"/>
</dbReference>
<organism evidence="3 5">
    <name type="scientific">Lysinibacillus sphaericus</name>
    <name type="common">Bacillus sphaericus</name>
    <dbReference type="NCBI Taxonomy" id="1421"/>
    <lineage>
        <taxon>Bacteria</taxon>
        <taxon>Bacillati</taxon>
        <taxon>Bacillota</taxon>
        <taxon>Bacilli</taxon>
        <taxon>Bacillales</taxon>
        <taxon>Bacillaceae</taxon>
        <taxon>Lysinibacillus</taxon>
    </lineage>
</organism>
<feature type="compositionally biased region" description="Acidic residues" evidence="1">
    <location>
        <begin position="25"/>
        <end position="44"/>
    </location>
</feature>
<feature type="compositionally biased region" description="Basic and acidic residues" evidence="1">
    <location>
        <begin position="95"/>
        <end position="106"/>
    </location>
</feature>
<dbReference type="EMBL" id="UFSZ01000001">
    <property type="protein sequence ID" value="SUV16297.1"/>
    <property type="molecule type" value="Genomic_DNA"/>
</dbReference>
<feature type="chain" id="PRO_5038337382" description="Lipoprotein" evidence="2">
    <location>
        <begin position="21"/>
        <end position="119"/>
    </location>
</feature>
<name>A0A2S0K395_LYSSH</name>
<protein>
    <recommendedName>
        <fullName evidence="7">Lipoprotein</fullName>
    </recommendedName>
</protein>
<feature type="region of interest" description="Disordered" evidence="1">
    <location>
        <begin position="22"/>
        <end position="106"/>
    </location>
</feature>
<dbReference type="PROSITE" id="PS51257">
    <property type="entry name" value="PROKAR_LIPOPROTEIN"/>
    <property type="match status" value="1"/>
</dbReference>
<dbReference type="EMBL" id="CP019980">
    <property type="protein sequence ID" value="AVK97779.1"/>
    <property type="molecule type" value="Genomic_DNA"/>
</dbReference>
<evidence type="ECO:0000313" key="3">
    <source>
        <dbReference type="EMBL" id="AVK97779.1"/>
    </source>
</evidence>
<evidence type="ECO:0000313" key="4">
    <source>
        <dbReference type="EMBL" id="SUV16297.1"/>
    </source>
</evidence>
<proteinExistence type="predicted"/>
<evidence type="ECO:0000313" key="5">
    <source>
        <dbReference type="Proteomes" id="UP000238825"/>
    </source>
</evidence>
<keyword evidence="2" id="KW-0732">Signal</keyword>
<dbReference type="GeneID" id="48277816"/>
<gene>
    <name evidence="3" type="ORF">LS41612_16585</name>
    <name evidence="4" type="ORF">NCTC10338_01375</name>
</gene>
<dbReference type="AlphaFoldDB" id="A0A2S0K395"/>
<evidence type="ECO:0000313" key="6">
    <source>
        <dbReference type="Proteomes" id="UP000255295"/>
    </source>
</evidence>
<feature type="signal peptide" evidence="2">
    <location>
        <begin position="1"/>
        <end position="20"/>
    </location>
</feature>
<evidence type="ECO:0008006" key="7">
    <source>
        <dbReference type="Google" id="ProtNLM"/>
    </source>
</evidence>
<reference evidence="4 6" key="2">
    <citation type="submission" date="2018-06" db="EMBL/GenBank/DDBJ databases">
        <authorList>
            <consortium name="Pathogen Informatics"/>
            <person name="Doyle S."/>
        </authorList>
    </citation>
    <scope>NUCLEOTIDE SEQUENCE [LARGE SCALE GENOMIC DNA]</scope>
    <source>
        <strain evidence="4 6">NCTC10338</strain>
    </source>
</reference>